<evidence type="ECO:0000313" key="4">
    <source>
        <dbReference type="Proteomes" id="UP000234483"/>
    </source>
</evidence>
<feature type="transmembrane region" description="Helical" evidence="2">
    <location>
        <begin position="182"/>
        <end position="202"/>
    </location>
</feature>
<organism evidence="3 4">
    <name type="scientific">Caulobacter flavus</name>
    <dbReference type="NCBI Taxonomy" id="1679497"/>
    <lineage>
        <taxon>Bacteria</taxon>
        <taxon>Pseudomonadati</taxon>
        <taxon>Pseudomonadota</taxon>
        <taxon>Alphaproteobacteria</taxon>
        <taxon>Caulobacterales</taxon>
        <taxon>Caulobacteraceae</taxon>
        <taxon>Caulobacter</taxon>
    </lineage>
</organism>
<feature type="transmembrane region" description="Helical" evidence="2">
    <location>
        <begin position="63"/>
        <end position="88"/>
    </location>
</feature>
<evidence type="ECO:0000313" key="3">
    <source>
        <dbReference type="EMBL" id="PLR10003.1"/>
    </source>
</evidence>
<feature type="transmembrane region" description="Helical" evidence="2">
    <location>
        <begin position="152"/>
        <end position="170"/>
    </location>
</feature>
<keyword evidence="2" id="KW-1133">Transmembrane helix</keyword>
<proteinExistence type="predicted"/>
<sequence length="254" mass="26810">MTTQPNSTPPVRTASLLELARGLPPLFPTYASDRWLSNLTFGAGISLLVGLGAVAASKYLPASFIWVGWAGLVLYVAGGVAMAVHTVLSGGTIVLRMSNPEPAMLAQLDAAWTQEWTTVQHMAPGRWDALAARARWVKTQAQLLDRSTSRTAILGLIFTSAASLLAPTLTGEKLAALRDIVQTAPIALAAGMAVPALVHHILAGRLLRIEWMLSEAAIGAKALAEHAKVAPEPPPAQLPRRTNAKRKSAAPTAK</sequence>
<gene>
    <name evidence="3" type="ORF">CFHF_18115</name>
</gene>
<comment type="caution">
    <text evidence="3">The sequence shown here is derived from an EMBL/GenBank/DDBJ whole genome shotgun (WGS) entry which is preliminary data.</text>
</comment>
<evidence type="ECO:0000256" key="2">
    <source>
        <dbReference type="SAM" id="Phobius"/>
    </source>
</evidence>
<feature type="transmembrane region" description="Helical" evidence="2">
    <location>
        <begin position="35"/>
        <end position="57"/>
    </location>
</feature>
<dbReference type="EMBL" id="PJRQ01000039">
    <property type="protein sequence ID" value="PLR10003.1"/>
    <property type="molecule type" value="Genomic_DNA"/>
</dbReference>
<name>A0A2N5CQB8_9CAUL</name>
<evidence type="ECO:0000256" key="1">
    <source>
        <dbReference type="SAM" id="MobiDB-lite"/>
    </source>
</evidence>
<dbReference type="RefSeq" id="WP_101714391.1">
    <property type="nucleotide sequence ID" value="NZ_CP026100.1"/>
</dbReference>
<reference evidence="3 4" key="1">
    <citation type="submission" date="2017-12" db="EMBL/GenBank/DDBJ databases">
        <title>The genome sequence of Caulobacter flavus CGMCC1 15093.</title>
        <authorList>
            <person name="Gao J."/>
            <person name="Mao X."/>
            <person name="Sun J."/>
        </authorList>
    </citation>
    <scope>NUCLEOTIDE SEQUENCE [LARGE SCALE GENOMIC DNA]</scope>
    <source>
        <strain evidence="3 4">CGMCC1 15093</strain>
    </source>
</reference>
<feature type="region of interest" description="Disordered" evidence="1">
    <location>
        <begin position="225"/>
        <end position="254"/>
    </location>
</feature>
<accession>A0A2N5CQB8</accession>
<dbReference type="AlphaFoldDB" id="A0A2N5CQB8"/>
<keyword evidence="2" id="KW-0472">Membrane</keyword>
<keyword evidence="2" id="KW-0812">Transmembrane</keyword>
<dbReference type="Proteomes" id="UP000234483">
    <property type="component" value="Unassembled WGS sequence"/>
</dbReference>
<protein>
    <submittedName>
        <fullName evidence="3">Uncharacterized protein</fullName>
    </submittedName>
</protein>